<organism evidence="1 2">
    <name type="scientific">Caerostris extrusa</name>
    <name type="common">Bark spider</name>
    <name type="synonym">Caerostris bankana</name>
    <dbReference type="NCBI Taxonomy" id="172846"/>
    <lineage>
        <taxon>Eukaryota</taxon>
        <taxon>Metazoa</taxon>
        <taxon>Ecdysozoa</taxon>
        <taxon>Arthropoda</taxon>
        <taxon>Chelicerata</taxon>
        <taxon>Arachnida</taxon>
        <taxon>Araneae</taxon>
        <taxon>Araneomorphae</taxon>
        <taxon>Entelegynae</taxon>
        <taxon>Araneoidea</taxon>
        <taxon>Araneidae</taxon>
        <taxon>Caerostris</taxon>
    </lineage>
</organism>
<sequence>MPSSLNEGGPSSLLPPFIPFHGLASLGGGANTNLTTNKSIRTVWSSQSLKQIPQYKPLTHLSSVAGGTGISCTRILLPLWSGCNFGEPPSTPEGLGDHVHPNFCGRPAFPP</sequence>
<evidence type="ECO:0000313" key="1">
    <source>
        <dbReference type="EMBL" id="GIX87752.1"/>
    </source>
</evidence>
<dbReference type="EMBL" id="BPLR01021263">
    <property type="protein sequence ID" value="GIX87752.1"/>
    <property type="molecule type" value="Genomic_DNA"/>
</dbReference>
<name>A0AAV4NSD3_CAEEX</name>
<keyword evidence="2" id="KW-1185">Reference proteome</keyword>
<gene>
    <name evidence="1" type="ORF">CEXT_754581</name>
</gene>
<protein>
    <submittedName>
        <fullName evidence="1">Uncharacterized protein</fullName>
    </submittedName>
</protein>
<reference evidence="1 2" key="1">
    <citation type="submission" date="2021-06" db="EMBL/GenBank/DDBJ databases">
        <title>Caerostris extrusa draft genome.</title>
        <authorList>
            <person name="Kono N."/>
            <person name="Arakawa K."/>
        </authorList>
    </citation>
    <scope>NUCLEOTIDE SEQUENCE [LARGE SCALE GENOMIC DNA]</scope>
</reference>
<accession>A0AAV4NSD3</accession>
<comment type="caution">
    <text evidence="1">The sequence shown here is derived from an EMBL/GenBank/DDBJ whole genome shotgun (WGS) entry which is preliminary data.</text>
</comment>
<dbReference type="AlphaFoldDB" id="A0AAV4NSD3"/>
<proteinExistence type="predicted"/>
<dbReference type="Proteomes" id="UP001054945">
    <property type="component" value="Unassembled WGS sequence"/>
</dbReference>
<evidence type="ECO:0000313" key="2">
    <source>
        <dbReference type="Proteomes" id="UP001054945"/>
    </source>
</evidence>